<proteinExistence type="inferred from homology"/>
<dbReference type="GO" id="GO:0009242">
    <property type="term" value="P:colanic acid biosynthetic process"/>
    <property type="evidence" value="ECO:0007669"/>
    <property type="project" value="TreeGrafter"/>
</dbReference>
<dbReference type="EC" id="2.7.8.31" evidence="10"/>
<feature type="transmembrane region" description="Helical" evidence="8">
    <location>
        <begin position="100"/>
        <end position="123"/>
    </location>
</feature>
<evidence type="ECO:0000256" key="3">
    <source>
        <dbReference type="ARBA" id="ARBA00022679"/>
    </source>
</evidence>
<dbReference type="NCBIfam" id="TIGR03023">
    <property type="entry name" value="WcaJ_sugtrans"/>
    <property type="match status" value="1"/>
</dbReference>
<evidence type="ECO:0000256" key="8">
    <source>
        <dbReference type="SAM" id="Phobius"/>
    </source>
</evidence>
<feature type="transmembrane region" description="Helical" evidence="8">
    <location>
        <begin position="272"/>
        <end position="295"/>
    </location>
</feature>
<dbReference type="EMBL" id="CP102774">
    <property type="protein sequence ID" value="UZF89931.1"/>
    <property type="molecule type" value="Genomic_DNA"/>
</dbReference>
<dbReference type="GO" id="GO:0000271">
    <property type="term" value="P:polysaccharide biosynthetic process"/>
    <property type="evidence" value="ECO:0007669"/>
    <property type="project" value="UniProtKB-KW"/>
</dbReference>
<organism evidence="10">
    <name type="scientific">Bosea sp. NBC_00436</name>
    <dbReference type="NCBI Taxonomy" id="2969620"/>
    <lineage>
        <taxon>Bacteria</taxon>
        <taxon>Pseudomonadati</taxon>
        <taxon>Pseudomonadota</taxon>
        <taxon>Alphaproteobacteria</taxon>
        <taxon>Hyphomicrobiales</taxon>
        <taxon>Boseaceae</taxon>
        <taxon>Bosea</taxon>
    </lineage>
</organism>
<feature type="transmembrane region" description="Helical" evidence="8">
    <location>
        <begin position="40"/>
        <end position="61"/>
    </location>
</feature>
<sequence length="459" mass="49846">MIEPLAAGVEAIGIFAAAAVSSILYQVLVAADGSYFRYNFVGVAVLTVVTFATLSCLTGSYKPRCYGSRRASILLGLKLWGITLAFFALCVFALKAGSGFSRGAVMLHAVLGAGVICVLRAVWPLLVRRAVAHGVAVVSNVAVIRIGGGSGAATDQAALEQLRADGLRPMALLSLGDAAGEEELARLVSSVEGQLQSGRLNEIVILARQIASPDVAALVERLKVLPLPVHVVLDLAAKSLIERPIRRIGSLVLAEYQRGPFSRTERMLKRSLDVAVAVTGMLLLSPLLVLVALAVKLDSPGPVLFRQSRRGFGGRTFLILKFRSMTVADNGAVIVQAKKDDKRVTRVGRWLRRTSIDELPQLWNVLAGDMSIVGPRPHAVAHDDYYSRFIEEYAFRHHAKPGLTGWAQVKGLRGETPEVANMQARIEKDIWYIDHWSIWLDVLIIVRTVFVVLRSKAAY</sequence>
<feature type="transmembrane region" description="Helical" evidence="8">
    <location>
        <begin position="7"/>
        <end position="28"/>
    </location>
</feature>
<name>A0A9E7ZZ19_9HYPH</name>
<evidence type="ECO:0000256" key="7">
    <source>
        <dbReference type="ARBA" id="ARBA00023169"/>
    </source>
</evidence>
<dbReference type="GO" id="GO:0089702">
    <property type="term" value="F:undecaprenyl-phosphate glucose phosphotransferase activity"/>
    <property type="evidence" value="ECO:0007669"/>
    <property type="project" value="UniProtKB-EC"/>
</dbReference>
<dbReference type="InterPro" id="IPR003362">
    <property type="entry name" value="Bact_transf"/>
</dbReference>
<accession>A0A9E7ZZ19</accession>
<keyword evidence="4 8" id="KW-0812">Transmembrane</keyword>
<dbReference type="Pfam" id="PF13727">
    <property type="entry name" value="CoA_binding_3"/>
    <property type="match status" value="1"/>
</dbReference>
<comment type="subcellular location">
    <subcellularLocation>
        <location evidence="1">Membrane</location>
        <topology evidence="1">Multi-pass membrane protein</topology>
    </subcellularLocation>
</comment>
<dbReference type="Pfam" id="PF02397">
    <property type="entry name" value="Bac_transf"/>
    <property type="match status" value="1"/>
</dbReference>
<evidence type="ECO:0000256" key="5">
    <source>
        <dbReference type="ARBA" id="ARBA00022989"/>
    </source>
</evidence>
<feature type="transmembrane region" description="Helical" evidence="8">
    <location>
        <begin position="73"/>
        <end position="94"/>
    </location>
</feature>
<gene>
    <name evidence="10" type="ORF">NWE54_25590</name>
</gene>
<evidence type="ECO:0000256" key="1">
    <source>
        <dbReference type="ARBA" id="ARBA00004141"/>
    </source>
</evidence>
<evidence type="ECO:0000313" key="10">
    <source>
        <dbReference type="EMBL" id="UZF89931.1"/>
    </source>
</evidence>
<evidence type="ECO:0000256" key="6">
    <source>
        <dbReference type="ARBA" id="ARBA00023136"/>
    </source>
</evidence>
<dbReference type="NCBIfam" id="TIGR03025">
    <property type="entry name" value="EPS_sugtrans"/>
    <property type="match status" value="1"/>
</dbReference>
<keyword evidence="7" id="KW-0270">Exopolysaccharide synthesis</keyword>
<dbReference type="InterPro" id="IPR017475">
    <property type="entry name" value="EPS_sugar_tfrase"/>
</dbReference>
<reference evidence="10" key="1">
    <citation type="submission" date="2022-08" db="EMBL/GenBank/DDBJ databases">
        <title>Complete Genome Sequences of 2 Bosea sp. soil isolates.</title>
        <authorList>
            <person name="Alvarez Arevalo M."/>
            <person name="Sterndorff E.B."/>
            <person name="Faurdal D."/>
            <person name="Joergensen T.S."/>
            <person name="Weber T."/>
        </authorList>
    </citation>
    <scope>NUCLEOTIDE SEQUENCE</scope>
    <source>
        <strain evidence="10">NBC_00436</strain>
    </source>
</reference>
<keyword evidence="3 10" id="KW-0808">Transferase</keyword>
<evidence type="ECO:0000256" key="4">
    <source>
        <dbReference type="ARBA" id="ARBA00022692"/>
    </source>
</evidence>
<dbReference type="PANTHER" id="PTHR30576">
    <property type="entry name" value="COLANIC BIOSYNTHESIS UDP-GLUCOSE LIPID CARRIER TRANSFERASE"/>
    <property type="match status" value="1"/>
</dbReference>
<protein>
    <submittedName>
        <fullName evidence="10">Undecaprenyl-phosphate glucose phosphotransferase</fullName>
        <ecNumber evidence="10">2.7.8.31</ecNumber>
    </submittedName>
</protein>
<evidence type="ECO:0000256" key="2">
    <source>
        <dbReference type="ARBA" id="ARBA00006464"/>
    </source>
</evidence>
<keyword evidence="5 8" id="KW-1133">Transmembrane helix</keyword>
<comment type="similarity">
    <text evidence="2">Belongs to the bacterial sugar transferase family.</text>
</comment>
<dbReference type="InterPro" id="IPR017473">
    <property type="entry name" value="Undecaprenyl-P_gluc_Ptfrase"/>
</dbReference>
<evidence type="ECO:0000259" key="9">
    <source>
        <dbReference type="Pfam" id="PF02397"/>
    </source>
</evidence>
<dbReference type="PANTHER" id="PTHR30576:SF21">
    <property type="entry name" value="UDP-GLUCOSE:UNDECAPRENYL-PHOSPHATE GLUCOSE-1-PHOSPHATE TRANSFERASE"/>
    <property type="match status" value="1"/>
</dbReference>
<keyword evidence="6 8" id="KW-0472">Membrane</keyword>
<dbReference type="AlphaFoldDB" id="A0A9E7ZZ19"/>
<dbReference type="GO" id="GO:0016020">
    <property type="term" value="C:membrane"/>
    <property type="evidence" value="ECO:0007669"/>
    <property type="project" value="UniProtKB-SubCell"/>
</dbReference>
<feature type="domain" description="Bacterial sugar transferase" evidence="9">
    <location>
        <begin position="269"/>
        <end position="453"/>
    </location>
</feature>